<reference evidence="2" key="1">
    <citation type="journal article" date="2022" name="bioRxiv">
        <title>Sequencing and chromosome-scale assembly of the giantPleurodeles waltlgenome.</title>
        <authorList>
            <person name="Brown T."/>
            <person name="Elewa A."/>
            <person name="Iarovenko S."/>
            <person name="Subramanian E."/>
            <person name="Araus A.J."/>
            <person name="Petzold A."/>
            <person name="Susuki M."/>
            <person name="Suzuki K.-i.T."/>
            <person name="Hayashi T."/>
            <person name="Toyoda A."/>
            <person name="Oliveira C."/>
            <person name="Osipova E."/>
            <person name="Leigh N.D."/>
            <person name="Simon A."/>
            <person name="Yun M.H."/>
        </authorList>
    </citation>
    <scope>NUCLEOTIDE SEQUENCE</scope>
    <source>
        <strain evidence="2">20211129_DDA</strain>
        <tissue evidence="2">Liver</tissue>
    </source>
</reference>
<dbReference type="EMBL" id="JANPWB010000009">
    <property type="protein sequence ID" value="KAJ1155810.1"/>
    <property type="molecule type" value="Genomic_DNA"/>
</dbReference>
<feature type="compositionally biased region" description="Basic and acidic residues" evidence="1">
    <location>
        <begin position="174"/>
        <end position="187"/>
    </location>
</feature>
<comment type="caution">
    <text evidence="2">The sequence shown here is derived from an EMBL/GenBank/DDBJ whole genome shotgun (WGS) entry which is preliminary data.</text>
</comment>
<accession>A0AAV7RXY7</accession>
<dbReference type="Proteomes" id="UP001066276">
    <property type="component" value="Chromosome 5"/>
</dbReference>
<keyword evidence="3" id="KW-1185">Reference proteome</keyword>
<gene>
    <name evidence="2" type="ORF">NDU88_008535</name>
</gene>
<sequence>MLGRTVRTRIPTWENTASHVQQATDPDELAEMDRTKKPKLKEYADRRWRAQQSTVRKGDWVLVRQEQKRKSDSRNYTIREFKMGSCGFRHANTAGLQFVFVLDKTFQCVKQYSQITTPPSFEARSNSGPGALGALGLPIIAVGEGYNGAMEKSTGGSKAMSRGSGVEFCEIDMQHQEQAAPERREVARYPQGPEESQKVSRQAQPGRSCGPPSPVGRPPKRWGYGTSTRNNDGETCSASSPPTGQEAPQNRRRGTPTMKAGRSPRSTQAVSGPVGATR</sequence>
<proteinExistence type="predicted"/>
<organism evidence="2 3">
    <name type="scientific">Pleurodeles waltl</name>
    <name type="common">Iberian ribbed newt</name>
    <dbReference type="NCBI Taxonomy" id="8319"/>
    <lineage>
        <taxon>Eukaryota</taxon>
        <taxon>Metazoa</taxon>
        <taxon>Chordata</taxon>
        <taxon>Craniata</taxon>
        <taxon>Vertebrata</taxon>
        <taxon>Euteleostomi</taxon>
        <taxon>Amphibia</taxon>
        <taxon>Batrachia</taxon>
        <taxon>Caudata</taxon>
        <taxon>Salamandroidea</taxon>
        <taxon>Salamandridae</taxon>
        <taxon>Pleurodelinae</taxon>
        <taxon>Pleurodeles</taxon>
    </lineage>
</organism>
<evidence type="ECO:0000313" key="3">
    <source>
        <dbReference type="Proteomes" id="UP001066276"/>
    </source>
</evidence>
<name>A0AAV7RXY7_PLEWA</name>
<evidence type="ECO:0000256" key="1">
    <source>
        <dbReference type="SAM" id="MobiDB-lite"/>
    </source>
</evidence>
<feature type="region of interest" description="Disordered" evidence="1">
    <location>
        <begin position="174"/>
        <end position="278"/>
    </location>
</feature>
<protein>
    <submittedName>
        <fullName evidence="2">Uncharacterized protein</fullName>
    </submittedName>
</protein>
<evidence type="ECO:0000313" key="2">
    <source>
        <dbReference type="EMBL" id="KAJ1155810.1"/>
    </source>
</evidence>
<dbReference type="AlphaFoldDB" id="A0AAV7RXY7"/>
<feature type="compositionally biased region" description="Polar residues" evidence="1">
    <location>
        <begin position="225"/>
        <end position="248"/>
    </location>
</feature>